<sequence>MVHYLELSERASRSEKHHDIAIQGMQKLIADLDRLELEESKEDFGNLTNQITLKDSKNAITLRDPPIVATKGRPRTLRMKGGYAKFLNLTV</sequence>
<comment type="caution">
    <text evidence="1">The sequence shown here is derived from an EMBL/GenBank/DDBJ whole genome shotgun (WGS) entry which is preliminary data.</text>
</comment>
<dbReference type="Proteomes" id="UP001497480">
    <property type="component" value="Unassembled WGS sequence"/>
</dbReference>
<proteinExistence type="predicted"/>
<organism evidence="1 2">
    <name type="scientific">Lupinus luteus</name>
    <name type="common">European yellow lupine</name>
    <dbReference type="NCBI Taxonomy" id="3873"/>
    <lineage>
        <taxon>Eukaryota</taxon>
        <taxon>Viridiplantae</taxon>
        <taxon>Streptophyta</taxon>
        <taxon>Embryophyta</taxon>
        <taxon>Tracheophyta</taxon>
        <taxon>Spermatophyta</taxon>
        <taxon>Magnoliopsida</taxon>
        <taxon>eudicotyledons</taxon>
        <taxon>Gunneridae</taxon>
        <taxon>Pentapetalae</taxon>
        <taxon>rosids</taxon>
        <taxon>fabids</taxon>
        <taxon>Fabales</taxon>
        <taxon>Fabaceae</taxon>
        <taxon>Papilionoideae</taxon>
        <taxon>50 kb inversion clade</taxon>
        <taxon>genistoids sensu lato</taxon>
        <taxon>core genistoids</taxon>
        <taxon>Genisteae</taxon>
        <taxon>Lupinus</taxon>
    </lineage>
</organism>
<dbReference type="AlphaFoldDB" id="A0AAV1WNG5"/>
<keyword evidence="2" id="KW-1185">Reference proteome</keyword>
<accession>A0AAV1WNG5</accession>
<evidence type="ECO:0000313" key="1">
    <source>
        <dbReference type="EMBL" id="CAL0310828.1"/>
    </source>
</evidence>
<evidence type="ECO:0000313" key="2">
    <source>
        <dbReference type="Proteomes" id="UP001497480"/>
    </source>
</evidence>
<protein>
    <submittedName>
        <fullName evidence="1">Uncharacterized protein</fullName>
    </submittedName>
</protein>
<reference evidence="1 2" key="1">
    <citation type="submission" date="2024-03" db="EMBL/GenBank/DDBJ databases">
        <authorList>
            <person name="Martinez-Hernandez J."/>
        </authorList>
    </citation>
    <scope>NUCLEOTIDE SEQUENCE [LARGE SCALE GENOMIC DNA]</scope>
</reference>
<gene>
    <name evidence="1" type="ORF">LLUT_LOCUS11888</name>
</gene>
<name>A0AAV1WNG5_LUPLU</name>
<dbReference type="EMBL" id="CAXHTB010000008">
    <property type="protein sequence ID" value="CAL0310828.1"/>
    <property type="molecule type" value="Genomic_DNA"/>
</dbReference>